<dbReference type="RefSeq" id="XP_051364100.1">
    <property type="nucleotide sequence ID" value="XM_051504170.1"/>
</dbReference>
<feature type="compositionally biased region" description="Polar residues" evidence="1">
    <location>
        <begin position="585"/>
        <end position="597"/>
    </location>
</feature>
<dbReference type="SUPFAM" id="SSF46785">
    <property type="entry name" value="Winged helix' DNA-binding domain"/>
    <property type="match status" value="1"/>
</dbReference>
<feature type="region of interest" description="Disordered" evidence="1">
    <location>
        <begin position="1"/>
        <end position="21"/>
    </location>
</feature>
<reference evidence="2" key="1">
    <citation type="journal article" date="2021" name="J Fungi (Basel)">
        <title>Genomic and Metabolomic Analyses of the Marine Fungus Emericellopsis cladophorae: Insights into Saltwater Adaptability Mechanisms and Its Biosynthetic Potential.</title>
        <authorList>
            <person name="Goncalves M.F.M."/>
            <person name="Hilario S."/>
            <person name="Van de Peer Y."/>
            <person name="Esteves A.C."/>
            <person name="Alves A."/>
        </authorList>
    </citation>
    <scope>NUCLEOTIDE SEQUENCE</scope>
    <source>
        <strain evidence="2">MUM 19.33</strain>
    </source>
</reference>
<name>A0A9Q0BGE0_9HYPO</name>
<comment type="caution">
    <text evidence="2">The sequence shown here is derived from an EMBL/GenBank/DDBJ whole genome shotgun (WGS) entry which is preliminary data.</text>
</comment>
<feature type="region of interest" description="Disordered" evidence="1">
    <location>
        <begin position="103"/>
        <end position="136"/>
    </location>
</feature>
<feature type="compositionally biased region" description="Low complexity" evidence="1">
    <location>
        <begin position="548"/>
        <end position="561"/>
    </location>
</feature>
<evidence type="ECO:0000313" key="3">
    <source>
        <dbReference type="Proteomes" id="UP001055219"/>
    </source>
</evidence>
<feature type="compositionally biased region" description="Basic and acidic residues" evidence="1">
    <location>
        <begin position="326"/>
        <end position="353"/>
    </location>
</feature>
<accession>A0A9Q0BGE0</accession>
<proteinExistence type="predicted"/>
<dbReference type="EMBL" id="JAGIXG020000008">
    <property type="protein sequence ID" value="KAI6783244.1"/>
    <property type="molecule type" value="Genomic_DNA"/>
</dbReference>
<feature type="compositionally biased region" description="Basic and acidic residues" evidence="1">
    <location>
        <begin position="435"/>
        <end position="483"/>
    </location>
</feature>
<reference evidence="2" key="2">
    <citation type="submission" date="2022-07" db="EMBL/GenBank/DDBJ databases">
        <authorList>
            <person name="Goncalves M.F.M."/>
            <person name="Hilario S."/>
            <person name="Van De Peer Y."/>
            <person name="Esteves A.C."/>
            <person name="Alves A."/>
        </authorList>
    </citation>
    <scope>NUCLEOTIDE SEQUENCE</scope>
    <source>
        <strain evidence="2">MUM 19.33</strain>
    </source>
</reference>
<dbReference type="Proteomes" id="UP001055219">
    <property type="component" value="Unassembled WGS sequence"/>
</dbReference>
<organism evidence="2 3">
    <name type="scientific">Emericellopsis cladophorae</name>
    <dbReference type="NCBI Taxonomy" id="2686198"/>
    <lineage>
        <taxon>Eukaryota</taxon>
        <taxon>Fungi</taxon>
        <taxon>Dikarya</taxon>
        <taxon>Ascomycota</taxon>
        <taxon>Pezizomycotina</taxon>
        <taxon>Sordariomycetes</taxon>
        <taxon>Hypocreomycetidae</taxon>
        <taxon>Hypocreales</taxon>
        <taxon>Bionectriaceae</taxon>
        <taxon>Emericellopsis</taxon>
    </lineage>
</organism>
<dbReference type="InterPro" id="IPR036390">
    <property type="entry name" value="WH_DNA-bd_sf"/>
</dbReference>
<feature type="compositionally biased region" description="Low complexity" evidence="1">
    <location>
        <begin position="116"/>
        <end position="133"/>
    </location>
</feature>
<sequence>MNSLKIPDNGVQLKGSSSEDTHPLTQQAFTISLSDNVIEGMIKCVQNGGDISLALGSDPTFHYDSTSHRIPSPAVAEDEPYDLYLTQPYNSLREGTRIPSMPIFMSPKLNRTPGVKKASSAAKPKAKAFSASSRDSDVGRLQNDLRAAEVSKEGTRILSKPLINGKNGKLSAVVKDSASRSLSTSPALKPISSPMLNPAKEARAALVHELAIHDRTYDELKGKWDGRPEDLRNALEKIADQDKDNKQLWKMRAKGFKELDVWNYDYSDADRETAINNAIKQYDKLRLSASDPEWERLNRPEDRGKGIFLSKLQANIARGAPKIKGQKVEESSASSRDDGDGSSEKSKSSDTKKKISSSEAQVKRLLNGKSKPSTPVPKTTKPSPTKAKAASTTKASNVKANKGRGPLSAEYIDDSDSSGSRSPAPAKAKPTSQAARDKANGNEKPVGKVEKVWRGEKAKEKERMEKEKAEKERIEQEKAEVRRPATKTAPAPRSLPKPMAKRPRPEEDEDSSSSSGTPLSKRIKSKPLPAQPLKRPAETLYNNKSKTRSPSKSSPLGSSPPTNASDISDHSSEPPRKRRAEDEQTAPNSKRQTLDLSDSIMSQAQDFKKFYSAYEALHYEVVALVDPPQEKLDSLIDMRERLTQMKKKIYRQCNV</sequence>
<dbReference type="GeneID" id="75830759"/>
<feature type="region of interest" description="Disordered" evidence="1">
    <location>
        <begin position="319"/>
        <end position="597"/>
    </location>
</feature>
<evidence type="ECO:0000313" key="2">
    <source>
        <dbReference type="EMBL" id="KAI6783244.1"/>
    </source>
</evidence>
<keyword evidence="3" id="KW-1185">Reference proteome</keyword>
<gene>
    <name evidence="2" type="ORF">J7T54_004271</name>
</gene>
<evidence type="ECO:0000256" key="1">
    <source>
        <dbReference type="SAM" id="MobiDB-lite"/>
    </source>
</evidence>
<feature type="compositionally biased region" description="Low complexity" evidence="1">
    <location>
        <begin position="369"/>
        <end position="400"/>
    </location>
</feature>
<protein>
    <submittedName>
        <fullName evidence="2">Uncharacterized protein</fullName>
    </submittedName>
</protein>
<dbReference type="OrthoDB" id="2587563at2759"/>
<feature type="compositionally biased region" description="Basic and acidic residues" evidence="1">
    <location>
        <begin position="567"/>
        <end position="582"/>
    </location>
</feature>
<dbReference type="AlphaFoldDB" id="A0A9Q0BGE0"/>